<dbReference type="Gene3D" id="3.30.200.20">
    <property type="entry name" value="Phosphorylase Kinase, domain 1"/>
    <property type="match status" value="1"/>
</dbReference>
<keyword evidence="3" id="KW-0723">Serine/threonine-protein kinase</keyword>
<feature type="domain" description="Gnk2-homologous" evidence="20">
    <location>
        <begin position="19"/>
        <end position="123"/>
    </location>
</feature>
<evidence type="ECO:0000256" key="17">
    <source>
        <dbReference type="SAM" id="Phobius"/>
    </source>
</evidence>
<dbReference type="PROSITE" id="PS51473">
    <property type="entry name" value="GNK2"/>
    <property type="match status" value="2"/>
</dbReference>
<evidence type="ECO:0000256" key="15">
    <source>
        <dbReference type="ARBA" id="ARBA00047899"/>
    </source>
</evidence>
<dbReference type="InterPro" id="IPR000719">
    <property type="entry name" value="Prot_kinase_dom"/>
</dbReference>
<evidence type="ECO:0000256" key="8">
    <source>
        <dbReference type="ARBA" id="ARBA00022741"/>
    </source>
</evidence>
<evidence type="ECO:0000256" key="11">
    <source>
        <dbReference type="ARBA" id="ARBA00022989"/>
    </source>
</evidence>
<organism evidence="21 22">
    <name type="scientific">Lolium multiflorum</name>
    <name type="common">Italian ryegrass</name>
    <name type="synonym">Lolium perenne subsp. multiflorum</name>
    <dbReference type="NCBI Taxonomy" id="4521"/>
    <lineage>
        <taxon>Eukaryota</taxon>
        <taxon>Viridiplantae</taxon>
        <taxon>Streptophyta</taxon>
        <taxon>Embryophyta</taxon>
        <taxon>Tracheophyta</taxon>
        <taxon>Spermatophyta</taxon>
        <taxon>Magnoliopsida</taxon>
        <taxon>Liliopsida</taxon>
        <taxon>Poales</taxon>
        <taxon>Poaceae</taxon>
        <taxon>BOP clade</taxon>
        <taxon>Pooideae</taxon>
        <taxon>Poodae</taxon>
        <taxon>Poeae</taxon>
        <taxon>Poeae Chloroplast Group 2 (Poeae type)</taxon>
        <taxon>Loliodinae</taxon>
        <taxon>Loliinae</taxon>
        <taxon>Lolium</taxon>
    </lineage>
</organism>
<evidence type="ECO:0000256" key="4">
    <source>
        <dbReference type="ARBA" id="ARBA00022679"/>
    </source>
</evidence>
<keyword evidence="8" id="KW-0547">Nucleotide-binding</keyword>
<keyword evidence="14" id="KW-0325">Glycoprotein</keyword>
<comment type="catalytic activity">
    <reaction evidence="16">
        <text>L-seryl-[protein] + ATP = O-phospho-L-seryl-[protein] + ADP + H(+)</text>
        <dbReference type="Rhea" id="RHEA:17989"/>
        <dbReference type="Rhea" id="RHEA-COMP:9863"/>
        <dbReference type="Rhea" id="RHEA-COMP:11604"/>
        <dbReference type="ChEBI" id="CHEBI:15378"/>
        <dbReference type="ChEBI" id="CHEBI:29999"/>
        <dbReference type="ChEBI" id="CHEBI:30616"/>
        <dbReference type="ChEBI" id="CHEBI:83421"/>
        <dbReference type="ChEBI" id="CHEBI:456216"/>
        <dbReference type="EC" id="2.7.11.1"/>
    </reaction>
</comment>
<dbReference type="AlphaFoldDB" id="A0AAD8WPN7"/>
<evidence type="ECO:0000256" key="6">
    <source>
        <dbReference type="ARBA" id="ARBA00022729"/>
    </source>
</evidence>
<keyword evidence="4" id="KW-0808">Transferase</keyword>
<evidence type="ECO:0000256" key="13">
    <source>
        <dbReference type="ARBA" id="ARBA00023157"/>
    </source>
</evidence>
<comment type="catalytic activity">
    <reaction evidence="15">
        <text>L-threonyl-[protein] + ATP = O-phospho-L-threonyl-[protein] + ADP + H(+)</text>
        <dbReference type="Rhea" id="RHEA:46608"/>
        <dbReference type="Rhea" id="RHEA-COMP:11060"/>
        <dbReference type="Rhea" id="RHEA-COMP:11605"/>
        <dbReference type="ChEBI" id="CHEBI:15378"/>
        <dbReference type="ChEBI" id="CHEBI:30013"/>
        <dbReference type="ChEBI" id="CHEBI:30616"/>
        <dbReference type="ChEBI" id="CHEBI:61977"/>
        <dbReference type="ChEBI" id="CHEBI:456216"/>
        <dbReference type="EC" id="2.7.11.1"/>
    </reaction>
</comment>
<evidence type="ECO:0000256" key="12">
    <source>
        <dbReference type="ARBA" id="ARBA00023136"/>
    </source>
</evidence>
<dbReference type="InterPro" id="IPR002902">
    <property type="entry name" value="GNK2"/>
</dbReference>
<feature type="signal peptide" evidence="18">
    <location>
        <begin position="1"/>
        <end position="18"/>
    </location>
</feature>
<dbReference type="FunFam" id="3.30.200.20:FF:000195">
    <property type="entry name" value="G-type lectin S-receptor-like serine/threonine-protein kinase"/>
    <property type="match status" value="1"/>
</dbReference>
<feature type="chain" id="PRO_5041996020" description="non-specific serine/threonine protein kinase" evidence="18">
    <location>
        <begin position="19"/>
        <end position="692"/>
    </location>
</feature>
<evidence type="ECO:0000256" key="9">
    <source>
        <dbReference type="ARBA" id="ARBA00022777"/>
    </source>
</evidence>
<keyword evidence="22" id="KW-1185">Reference proteome</keyword>
<dbReference type="PROSITE" id="PS50011">
    <property type="entry name" value="PROTEIN_KINASE_DOM"/>
    <property type="match status" value="1"/>
</dbReference>
<dbReference type="FunFam" id="1.10.510.10:FF:000060">
    <property type="entry name" value="G-type lectin S-receptor-like serine/threonine-protein kinase"/>
    <property type="match status" value="1"/>
</dbReference>
<dbReference type="Proteomes" id="UP001231189">
    <property type="component" value="Unassembled WGS sequence"/>
</dbReference>
<dbReference type="Gene3D" id="3.30.430.20">
    <property type="entry name" value="Gnk2 domain, C-X8-C-X2-C motif"/>
    <property type="match status" value="2"/>
</dbReference>
<reference evidence="21" key="1">
    <citation type="submission" date="2023-07" db="EMBL/GenBank/DDBJ databases">
        <title>A chromosome-level genome assembly of Lolium multiflorum.</title>
        <authorList>
            <person name="Chen Y."/>
            <person name="Copetti D."/>
            <person name="Kolliker R."/>
            <person name="Studer B."/>
        </authorList>
    </citation>
    <scope>NUCLEOTIDE SEQUENCE</scope>
    <source>
        <strain evidence="21">02402/16</strain>
        <tissue evidence="21">Leaf</tissue>
    </source>
</reference>
<evidence type="ECO:0000259" key="19">
    <source>
        <dbReference type="PROSITE" id="PS50011"/>
    </source>
</evidence>
<gene>
    <name evidence="21" type="ORF">QYE76_058216</name>
</gene>
<dbReference type="GO" id="GO:0004674">
    <property type="term" value="F:protein serine/threonine kinase activity"/>
    <property type="evidence" value="ECO:0007669"/>
    <property type="project" value="UniProtKB-KW"/>
</dbReference>
<keyword evidence="5 17" id="KW-0812">Transmembrane</keyword>
<comment type="caution">
    <text evidence="21">The sequence shown here is derived from an EMBL/GenBank/DDBJ whole genome shotgun (WGS) entry which is preliminary data.</text>
</comment>
<protein>
    <recommendedName>
        <fullName evidence="2">non-specific serine/threonine protein kinase</fullName>
        <ecNumber evidence="2">2.7.11.1</ecNumber>
    </recommendedName>
</protein>
<feature type="domain" description="Protein kinase" evidence="19">
    <location>
        <begin position="373"/>
        <end position="659"/>
    </location>
</feature>
<dbReference type="EMBL" id="JAUUTY010000003">
    <property type="protein sequence ID" value="KAK1670057.1"/>
    <property type="molecule type" value="Genomic_DNA"/>
</dbReference>
<dbReference type="PANTHER" id="PTHR27002">
    <property type="entry name" value="RECEPTOR-LIKE SERINE/THREONINE-PROTEIN KINASE SD1-8"/>
    <property type="match status" value="1"/>
</dbReference>
<dbReference type="InterPro" id="IPR038408">
    <property type="entry name" value="GNK2_sf"/>
</dbReference>
<evidence type="ECO:0000313" key="21">
    <source>
        <dbReference type="EMBL" id="KAK1670057.1"/>
    </source>
</evidence>
<proteinExistence type="predicted"/>
<dbReference type="GO" id="GO:0005524">
    <property type="term" value="F:ATP binding"/>
    <property type="evidence" value="ECO:0007669"/>
    <property type="project" value="UniProtKB-KW"/>
</dbReference>
<dbReference type="Gene3D" id="1.10.510.10">
    <property type="entry name" value="Transferase(Phosphotransferase) domain 1"/>
    <property type="match status" value="1"/>
</dbReference>
<dbReference type="InterPro" id="IPR001245">
    <property type="entry name" value="Ser-Thr/Tyr_kinase_cat_dom"/>
</dbReference>
<dbReference type="InterPro" id="IPR011009">
    <property type="entry name" value="Kinase-like_dom_sf"/>
</dbReference>
<evidence type="ECO:0000256" key="5">
    <source>
        <dbReference type="ARBA" id="ARBA00022692"/>
    </source>
</evidence>
<evidence type="ECO:0000313" key="22">
    <source>
        <dbReference type="Proteomes" id="UP001231189"/>
    </source>
</evidence>
<dbReference type="SMART" id="SM00220">
    <property type="entry name" value="S_TKc"/>
    <property type="match status" value="1"/>
</dbReference>
<keyword evidence="11 17" id="KW-1133">Transmembrane helix</keyword>
<evidence type="ECO:0000256" key="16">
    <source>
        <dbReference type="ARBA" id="ARBA00048679"/>
    </source>
</evidence>
<comment type="subcellular location">
    <subcellularLocation>
        <location evidence="1">Membrane</location>
        <topology evidence="1">Single-pass membrane protein</topology>
    </subcellularLocation>
</comment>
<evidence type="ECO:0000259" key="20">
    <source>
        <dbReference type="PROSITE" id="PS51473"/>
    </source>
</evidence>
<dbReference type="PROSITE" id="PS00108">
    <property type="entry name" value="PROTEIN_KINASE_ST"/>
    <property type="match status" value="1"/>
</dbReference>
<name>A0AAD8WPN7_LOLMU</name>
<evidence type="ECO:0000256" key="1">
    <source>
        <dbReference type="ARBA" id="ARBA00004167"/>
    </source>
</evidence>
<feature type="domain" description="Gnk2-homologous" evidence="20">
    <location>
        <begin position="129"/>
        <end position="235"/>
    </location>
</feature>
<evidence type="ECO:0000256" key="14">
    <source>
        <dbReference type="ARBA" id="ARBA00023180"/>
    </source>
</evidence>
<keyword evidence="7" id="KW-0677">Repeat</keyword>
<evidence type="ECO:0000256" key="7">
    <source>
        <dbReference type="ARBA" id="ARBA00022737"/>
    </source>
</evidence>
<evidence type="ECO:0000256" key="3">
    <source>
        <dbReference type="ARBA" id="ARBA00022527"/>
    </source>
</evidence>
<keyword evidence="13" id="KW-1015">Disulfide bond</keyword>
<dbReference type="Pfam" id="PF01657">
    <property type="entry name" value="Stress-antifung"/>
    <property type="match status" value="2"/>
</dbReference>
<dbReference type="PANTHER" id="PTHR27002:SF460">
    <property type="entry name" value="OS01G0366300 PROTEIN"/>
    <property type="match status" value="1"/>
</dbReference>
<accession>A0AAD8WPN7</accession>
<evidence type="ECO:0000256" key="2">
    <source>
        <dbReference type="ARBA" id="ARBA00012513"/>
    </source>
</evidence>
<keyword evidence="12 17" id="KW-0472">Membrane</keyword>
<keyword evidence="9" id="KW-0418">Kinase</keyword>
<dbReference type="EC" id="2.7.11.1" evidence="2"/>
<dbReference type="Pfam" id="PF07714">
    <property type="entry name" value="PK_Tyr_Ser-Thr"/>
    <property type="match status" value="1"/>
</dbReference>
<dbReference type="SUPFAM" id="SSF56112">
    <property type="entry name" value="Protein kinase-like (PK-like)"/>
    <property type="match status" value="1"/>
</dbReference>
<dbReference type="FunFam" id="3.30.430.20:FF:000004">
    <property type="entry name" value="Receptor-like serine-threonine protein kinase"/>
    <property type="match status" value="1"/>
</dbReference>
<dbReference type="InterPro" id="IPR008271">
    <property type="entry name" value="Ser/Thr_kinase_AS"/>
</dbReference>
<keyword evidence="6 18" id="KW-0732">Signal</keyword>
<sequence length="692" mass="77608">MAMVILPFFLLLLLPVAAAQIGHFCGIRDNYTSNSTYQANLRFLSYTLPKKAASSTTLFATDTVGDAPDTIFALTLCRGDMNASACKDCVATAFEDGPRICPYNKNATLFYDPCLLKFSNHNFLTSTDNSELIAYVNVQNFTTSIDSTRRLLFTLLNTTAQLATDITSRFTTSRLDVSSFPTLYCLMQCTPDLTTDDCGVCFQDVLQYTLKYLVGKAGGQIYGVRCKMRYEIYQFFQGDPMLSITNLAAEVPATNNTAPGPTPVTVYGSPPVPPAAAPPPEPVVQTTVEQDGHNSRKRALLIIAVIAPLLSLFMCFICSFMWLRRRRKGNTDLHNEAARNITEENALVWRLEEKSSEFTLFEFSEILQATRNFSKESLLGQGGFGPVYKGQLPDGMEIAVKRLASHSGQGFTEFKNEIELIAKLQHNNLVKLIGCCIHGEEKLLVYEYLPNKSLDYFIFDGNRTTLVDWNKRRVIIEGIAQGLLYLHKHSRLRIIHRDLKASNILLDQDMNPKISDFGLAKIFSSNDIQGSTKRVVGTYGYMSPEYASEGIYSIKSDVFSFGVLLLEILSGKRNSGFHQYGDFLNLLGYSWQLWEGGIWIELLESSIAKEIHITEAKRHINIALMCVQENADDRPTMSEVVAMLSSESVVLPEPNHPAYFNLRVSKDSWGEATDRCGIWRKMSHHHGWRNLN</sequence>
<dbReference type="CDD" id="cd14066">
    <property type="entry name" value="STKc_IRAK"/>
    <property type="match status" value="1"/>
</dbReference>
<dbReference type="GO" id="GO:0005886">
    <property type="term" value="C:plasma membrane"/>
    <property type="evidence" value="ECO:0007669"/>
    <property type="project" value="TreeGrafter"/>
</dbReference>
<evidence type="ECO:0000256" key="10">
    <source>
        <dbReference type="ARBA" id="ARBA00022840"/>
    </source>
</evidence>
<feature type="transmembrane region" description="Helical" evidence="17">
    <location>
        <begin position="299"/>
        <end position="323"/>
    </location>
</feature>
<dbReference type="CDD" id="cd23509">
    <property type="entry name" value="Gnk2-like"/>
    <property type="match status" value="2"/>
</dbReference>
<keyword evidence="10" id="KW-0067">ATP-binding</keyword>
<evidence type="ECO:0000256" key="18">
    <source>
        <dbReference type="SAM" id="SignalP"/>
    </source>
</evidence>